<evidence type="ECO:0000313" key="1">
    <source>
        <dbReference type="EMBL" id="KAK1598364.1"/>
    </source>
</evidence>
<comment type="caution">
    <text evidence="1">The sequence shown here is derived from an EMBL/GenBank/DDBJ whole genome shotgun (WGS) entry which is preliminary data.</text>
</comment>
<dbReference type="Proteomes" id="UP001230504">
    <property type="component" value="Unassembled WGS sequence"/>
</dbReference>
<name>A0AAD8QCE5_9PEZI</name>
<reference evidence="1" key="1">
    <citation type="submission" date="2021-06" db="EMBL/GenBank/DDBJ databases">
        <title>Comparative genomics, transcriptomics and evolutionary studies reveal genomic signatures of adaptation to plant cell wall in hemibiotrophic fungi.</title>
        <authorList>
            <consortium name="DOE Joint Genome Institute"/>
            <person name="Baroncelli R."/>
            <person name="Diaz J.F."/>
            <person name="Benocci T."/>
            <person name="Peng M."/>
            <person name="Battaglia E."/>
            <person name="Haridas S."/>
            <person name="Andreopoulos W."/>
            <person name="Labutti K."/>
            <person name="Pangilinan J."/>
            <person name="Floch G.L."/>
            <person name="Makela M.R."/>
            <person name="Henrissat B."/>
            <person name="Grigoriev I.V."/>
            <person name="Crouch J.A."/>
            <person name="De Vries R.P."/>
            <person name="Sukno S.A."/>
            <person name="Thon M.R."/>
        </authorList>
    </citation>
    <scope>NUCLEOTIDE SEQUENCE</scope>
    <source>
        <strain evidence="1">CBS 125086</strain>
    </source>
</reference>
<proteinExistence type="predicted"/>
<protein>
    <submittedName>
        <fullName evidence="1">Uncharacterized protein</fullName>
    </submittedName>
</protein>
<accession>A0AAD8QCE5</accession>
<keyword evidence="2" id="KW-1185">Reference proteome</keyword>
<evidence type="ECO:0000313" key="2">
    <source>
        <dbReference type="Proteomes" id="UP001230504"/>
    </source>
</evidence>
<gene>
    <name evidence="1" type="ORF">LY79DRAFT_538971</name>
</gene>
<dbReference type="EMBL" id="JAHLJV010000005">
    <property type="protein sequence ID" value="KAK1598364.1"/>
    <property type="molecule type" value="Genomic_DNA"/>
</dbReference>
<organism evidence="1 2">
    <name type="scientific">Colletotrichum navitas</name>
    <dbReference type="NCBI Taxonomy" id="681940"/>
    <lineage>
        <taxon>Eukaryota</taxon>
        <taxon>Fungi</taxon>
        <taxon>Dikarya</taxon>
        <taxon>Ascomycota</taxon>
        <taxon>Pezizomycotina</taxon>
        <taxon>Sordariomycetes</taxon>
        <taxon>Hypocreomycetidae</taxon>
        <taxon>Glomerellales</taxon>
        <taxon>Glomerellaceae</taxon>
        <taxon>Colletotrichum</taxon>
        <taxon>Colletotrichum graminicola species complex</taxon>
    </lineage>
</organism>
<dbReference type="AlphaFoldDB" id="A0AAD8QCE5"/>
<dbReference type="RefSeq" id="XP_060419069.1">
    <property type="nucleotide sequence ID" value="XM_060556782.1"/>
</dbReference>
<sequence>MKVWLRPSQIAREPQPFVHLRFRCLLQGTWVWVEKLGPERLFFSHDGRGIMLQYQKERGDQGVWYVACCSVNVPVSLAFSFDAAYPVRFQPSEAFVCLLTVRDFSHSSNVKVHSTPVLAPTMESCFWQNRDNAQTVLVFPMSMNY</sequence>
<dbReference type="GeneID" id="85441022"/>